<dbReference type="Pfam" id="PF04034">
    <property type="entry name" value="Ribo_biogen_C"/>
    <property type="match status" value="1"/>
</dbReference>
<keyword evidence="6" id="KW-0949">S-adenosyl-L-methionine</keyword>
<evidence type="ECO:0000256" key="1">
    <source>
        <dbReference type="ARBA" id="ARBA00014114"/>
    </source>
</evidence>
<dbReference type="InterPro" id="IPR022968">
    <property type="entry name" value="Tsr3-like"/>
</dbReference>
<comment type="caution">
    <text evidence="8">The sequence shown here is derived from an EMBL/GenBank/DDBJ whole genome shotgun (WGS) entry which is preliminary data.</text>
</comment>
<evidence type="ECO:0000313" key="8">
    <source>
        <dbReference type="EMBL" id="HEW64147.1"/>
    </source>
</evidence>
<evidence type="ECO:0000256" key="6">
    <source>
        <dbReference type="ARBA" id="ARBA00022691"/>
    </source>
</evidence>
<keyword evidence="5" id="KW-0808">Transferase</keyword>
<gene>
    <name evidence="8" type="ORF">ENO39_03725</name>
</gene>
<dbReference type="PANTHER" id="PTHR20426:SF0">
    <property type="entry name" value="18S RRNA AMINOCARBOXYPROPYLTRANSFERASE"/>
    <property type="match status" value="1"/>
</dbReference>
<evidence type="ECO:0000256" key="5">
    <source>
        <dbReference type="ARBA" id="ARBA00022679"/>
    </source>
</evidence>
<sequence length="183" mass="21036">MLLQNYCSNLKIYVYRISEDYYKASTAVKLYKLKVATRVGDPRKLRGKFIVLDPFSQKVISKDDISYNLNGILVVDRSWNKILEKGGEVFPFKFGVRRRLPIFIASNPINYGIAYKLSSAEALAAALIILGCIERAKEILSYFKWGENFFSLNSKLIIDYVKASNEKDVLEIEEEFIKDIQGR</sequence>
<dbReference type="InterPro" id="IPR007177">
    <property type="entry name" value="Tsr3_C"/>
</dbReference>
<feature type="domain" description="16S/18S rRNA aminocarboxypropyltransferase Tsr3 C-terminal" evidence="7">
    <location>
        <begin position="50"/>
        <end position="177"/>
    </location>
</feature>
<keyword evidence="2" id="KW-0963">Cytoplasm</keyword>
<evidence type="ECO:0000256" key="2">
    <source>
        <dbReference type="ARBA" id="ARBA00022490"/>
    </source>
</evidence>
<organism evidence="8">
    <name type="scientific">Fervidicoccus fontis</name>
    <dbReference type="NCBI Taxonomy" id="683846"/>
    <lineage>
        <taxon>Archaea</taxon>
        <taxon>Thermoproteota</taxon>
        <taxon>Thermoprotei</taxon>
        <taxon>Fervidicoccales</taxon>
        <taxon>Fervidicoccaceae</taxon>
        <taxon>Fervidicoccus</taxon>
    </lineage>
</organism>
<evidence type="ECO:0000259" key="7">
    <source>
        <dbReference type="Pfam" id="PF04034"/>
    </source>
</evidence>
<protein>
    <recommendedName>
        <fullName evidence="1">16S rRNA aminocarboxypropyltransferase</fullName>
    </recommendedName>
</protein>
<accession>A0A7C2VF71</accession>
<keyword evidence="3" id="KW-0690">Ribosome biogenesis</keyword>
<evidence type="ECO:0000256" key="4">
    <source>
        <dbReference type="ARBA" id="ARBA00022552"/>
    </source>
</evidence>
<reference evidence="8" key="1">
    <citation type="journal article" date="2020" name="mSystems">
        <title>Genome- and Community-Level Interaction Insights into Carbon Utilization and Element Cycling Functions of Hydrothermarchaeota in Hydrothermal Sediment.</title>
        <authorList>
            <person name="Zhou Z."/>
            <person name="Liu Y."/>
            <person name="Xu W."/>
            <person name="Pan J."/>
            <person name="Luo Z.H."/>
            <person name="Li M."/>
        </authorList>
    </citation>
    <scope>NUCLEOTIDE SEQUENCE [LARGE SCALE GENOMIC DNA]</scope>
    <source>
        <strain evidence="8">SpSt-1261</strain>
    </source>
</reference>
<keyword evidence="4" id="KW-0698">rRNA processing</keyword>
<dbReference type="GO" id="GO:0006364">
    <property type="term" value="P:rRNA processing"/>
    <property type="evidence" value="ECO:0007669"/>
    <property type="project" value="UniProtKB-KW"/>
</dbReference>
<proteinExistence type="predicted"/>
<dbReference type="PANTHER" id="PTHR20426">
    <property type="entry name" value="RIBOSOME BIOGENESIS PROTEIN TSR3 HOMOLOG"/>
    <property type="match status" value="1"/>
</dbReference>
<dbReference type="NCBIfam" id="NF002621">
    <property type="entry name" value="PRK02287.1"/>
    <property type="match status" value="1"/>
</dbReference>
<evidence type="ECO:0000256" key="3">
    <source>
        <dbReference type="ARBA" id="ARBA00022517"/>
    </source>
</evidence>
<name>A0A7C2VF71_9CREN</name>
<dbReference type="AlphaFoldDB" id="A0A7C2VF71"/>
<dbReference type="EMBL" id="DSFH01000052">
    <property type="protein sequence ID" value="HEW64147.1"/>
    <property type="molecule type" value="Genomic_DNA"/>
</dbReference>
<dbReference type="GO" id="GO:0106388">
    <property type="term" value="F:rRNA small subunit aminocarboxypropyltransferase activity"/>
    <property type="evidence" value="ECO:0007669"/>
    <property type="project" value="InterPro"/>
</dbReference>
<dbReference type="Proteomes" id="UP000886076">
    <property type="component" value="Unassembled WGS sequence"/>
</dbReference>
<dbReference type="OMA" id="LGLFKWM"/>